<evidence type="ECO:0000256" key="1">
    <source>
        <dbReference type="SAM" id="Phobius"/>
    </source>
</evidence>
<reference evidence="2 3" key="1">
    <citation type="journal article" date="2016" name="Nat. Commun.">
        <title>Thousands of microbial genomes shed light on interconnected biogeochemical processes in an aquifer system.</title>
        <authorList>
            <person name="Anantharaman K."/>
            <person name="Brown C.T."/>
            <person name="Hug L.A."/>
            <person name="Sharon I."/>
            <person name="Castelle C.J."/>
            <person name="Probst A.J."/>
            <person name="Thomas B.C."/>
            <person name="Singh A."/>
            <person name="Wilkins M.J."/>
            <person name="Karaoz U."/>
            <person name="Brodie E.L."/>
            <person name="Williams K.H."/>
            <person name="Hubbard S.S."/>
            <person name="Banfield J.F."/>
        </authorList>
    </citation>
    <scope>NUCLEOTIDE SEQUENCE [LARGE SCALE GENOMIC DNA]</scope>
</reference>
<feature type="transmembrane region" description="Helical" evidence="1">
    <location>
        <begin position="28"/>
        <end position="52"/>
    </location>
</feature>
<keyword evidence="1" id="KW-0812">Transmembrane</keyword>
<dbReference type="EMBL" id="MGAQ01000029">
    <property type="protein sequence ID" value="OGK49639.1"/>
    <property type="molecule type" value="Genomic_DNA"/>
</dbReference>
<organism evidence="2 3">
    <name type="scientific">Candidatus Roizmanbacteria bacterium RIFCSPLOWO2_01_FULL_40_42</name>
    <dbReference type="NCBI Taxonomy" id="1802066"/>
    <lineage>
        <taxon>Bacteria</taxon>
        <taxon>Candidatus Roizmaniibacteriota</taxon>
    </lineage>
</organism>
<gene>
    <name evidence="2" type="ORF">A3B50_04275</name>
</gene>
<evidence type="ECO:0000313" key="2">
    <source>
        <dbReference type="EMBL" id="OGK49639.1"/>
    </source>
</evidence>
<keyword evidence="1" id="KW-0472">Membrane</keyword>
<evidence type="ECO:0000313" key="3">
    <source>
        <dbReference type="Proteomes" id="UP000178558"/>
    </source>
</evidence>
<feature type="transmembrane region" description="Helical" evidence="1">
    <location>
        <begin position="72"/>
        <end position="97"/>
    </location>
</feature>
<dbReference type="Proteomes" id="UP000178558">
    <property type="component" value="Unassembled WGS sequence"/>
</dbReference>
<proteinExistence type="predicted"/>
<name>A0A1F7J1Z9_9BACT</name>
<protein>
    <recommendedName>
        <fullName evidence="4">DUF304 domain-containing protein</fullName>
    </recommendedName>
</protein>
<comment type="caution">
    <text evidence="2">The sequence shown here is derived from an EMBL/GenBank/DDBJ whole genome shotgun (WGS) entry which is preliminary data.</text>
</comment>
<dbReference type="AlphaFoldDB" id="A0A1F7J1Z9"/>
<evidence type="ECO:0008006" key="4">
    <source>
        <dbReference type="Google" id="ProtNLM"/>
    </source>
</evidence>
<keyword evidence="1" id="KW-1133">Transmembrane helix</keyword>
<accession>A0A1F7J1Z9</accession>
<sequence length="182" mass="21562">MHAKDIKKLHLLKLSKGEKIVCCHRQHWTMLVFPIFLPIFILSLLIGVNIFLASQRLLPNQSLINLFLFHLYLLIVGITLVFGTYTYLFWFYQFYIITNKRIVHRRHFTFGGRHIDEVFLEATPVKEIVRDASNPVFDLLGLEDVYVYFQRLERPEPFIFIKPEDPRAIEVIMERAAVKKLD</sequence>